<dbReference type="Proteomes" id="UP000005723">
    <property type="component" value="Unassembled WGS sequence"/>
</dbReference>
<proteinExistence type="predicted"/>
<evidence type="ECO:0000313" key="1">
    <source>
        <dbReference type="EMBL" id="EFE95932.1"/>
    </source>
</evidence>
<sequence>GCEPRWRRPVGVSLGIRRTGQDTGRHQIKQPALRASVGLFTLAKPSPLQFFGPNYIIFIAITTIRFSEP</sequence>
<comment type="caution">
    <text evidence="1">The sequence shown here is derived from an EMBL/GenBank/DDBJ whole genome shotgun (WGS) entry which is preliminary data.</text>
</comment>
<accession>D4E2H0</accession>
<reference evidence="1 2" key="1">
    <citation type="submission" date="2010-01" db="EMBL/GenBank/DDBJ databases">
        <authorList>
            <person name="Muzny D."/>
            <person name="Qin X."/>
            <person name="Deng J."/>
            <person name="Jiang H."/>
            <person name="Liu Y."/>
            <person name="Qu J."/>
            <person name="Song X.-Z."/>
            <person name="Zhang L."/>
            <person name="Thornton R."/>
            <person name="Coyle M."/>
            <person name="Francisco L."/>
            <person name="Jackson L."/>
            <person name="Javaid M."/>
            <person name="Korchina V."/>
            <person name="Kovar C."/>
            <person name="Mata R."/>
            <person name="Mathew T."/>
            <person name="Ngo R."/>
            <person name="Nguyen L."/>
            <person name="Nguyen N."/>
            <person name="Okwuonu G."/>
            <person name="Ongeri F."/>
            <person name="Pham C."/>
            <person name="Simmons D."/>
            <person name="Wilczek-Boney K."/>
            <person name="Hale W."/>
            <person name="Jakkamsetti A."/>
            <person name="Pham P."/>
            <person name="Ruth R."/>
            <person name="San Lucas F."/>
            <person name="Warren J."/>
            <person name="Zhang J."/>
            <person name="Zhao Z."/>
            <person name="Zhou C."/>
            <person name="Zhu D."/>
            <person name="Lee S."/>
            <person name="Bess C."/>
            <person name="Blankenburg K."/>
            <person name="Forbes L."/>
            <person name="Fu Q."/>
            <person name="Gubbala S."/>
            <person name="Hirani K."/>
            <person name="Jayaseelan J.C."/>
            <person name="Lara F."/>
            <person name="Munidasa M."/>
            <person name="Palculict T."/>
            <person name="Patil S."/>
            <person name="Pu L.-L."/>
            <person name="Saada N."/>
            <person name="Tang L."/>
            <person name="Weissenberger G."/>
            <person name="Zhu Y."/>
            <person name="Hemphill L."/>
            <person name="Shang Y."/>
            <person name="Youmans B."/>
            <person name="Ayvaz T."/>
            <person name="Ross M."/>
            <person name="Santibanez J."/>
            <person name="Aqrawi P."/>
            <person name="Gross S."/>
            <person name="Joshi V."/>
            <person name="Fowler G."/>
            <person name="Nazareth L."/>
            <person name="Reid J."/>
            <person name="Worley K."/>
            <person name="Petrosino J."/>
            <person name="Highlander S."/>
            <person name="Gibbs R."/>
        </authorList>
    </citation>
    <scope>NUCLEOTIDE SEQUENCE [LARGE SCALE GENOMIC DNA]</scope>
    <source>
        <strain evidence="1 2">DSM 4582</strain>
    </source>
</reference>
<keyword evidence="2" id="KW-1185">Reference proteome</keyword>
<dbReference type="EMBL" id="ADBY01000041">
    <property type="protein sequence ID" value="EFE95932.1"/>
    <property type="molecule type" value="Genomic_DNA"/>
</dbReference>
<dbReference type="HOGENOM" id="CLU_2764143_0_0_6"/>
<name>D4E2H0_SEROD</name>
<organism evidence="1 2">
    <name type="scientific">Serratia odorifera DSM 4582</name>
    <dbReference type="NCBI Taxonomy" id="667129"/>
    <lineage>
        <taxon>Bacteria</taxon>
        <taxon>Pseudomonadati</taxon>
        <taxon>Pseudomonadota</taxon>
        <taxon>Gammaproteobacteria</taxon>
        <taxon>Enterobacterales</taxon>
        <taxon>Yersiniaceae</taxon>
        <taxon>Serratia</taxon>
    </lineage>
</organism>
<feature type="non-terminal residue" evidence="1">
    <location>
        <position position="1"/>
    </location>
</feature>
<evidence type="ECO:0000313" key="2">
    <source>
        <dbReference type="Proteomes" id="UP000005723"/>
    </source>
</evidence>
<gene>
    <name evidence="1" type="ORF">HMPREF0758_2370</name>
</gene>
<dbReference type="AlphaFoldDB" id="D4E2H0"/>
<dbReference type="RefSeq" id="WP_004959323.1">
    <property type="nucleotide sequence ID" value="NZ_GG753567.1"/>
</dbReference>
<protein>
    <submittedName>
        <fullName evidence="1">Uncharacterized protein</fullName>
    </submittedName>
</protein>